<evidence type="ECO:0000313" key="4">
    <source>
        <dbReference type="EMBL" id="OGK05844.1"/>
    </source>
</evidence>
<feature type="modified residue" description="4-aspartylphosphate" evidence="2">
    <location>
        <position position="53"/>
    </location>
</feature>
<keyword evidence="1 2" id="KW-0597">Phosphoprotein</keyword>
<gene>
    <name evidence="4" type="ORF">A2519_04125</name>
</gene>
<sequence length="300" mass="34661">MNKPKILIVDDEKIIREMLADHLDEHYETEKAANAKEALALPHLAHFNLVISDINMPGLSGPELLREIKSRHPGIKVVLITAYNVDDYVRCAKEYGVCNIISKTVPFNYTELDAVVHGLITEEIFDIERYMEKDVRVLREYVIRSSSDAKEVRENVLKTLLDYVKNTGELKLVLDEIVTNALYHSPKDEYGNEKYEEFSEITLAENEYIYVKIVLDNEKYGVSIVDNQGNLSKDIVLYKIDRHIKGEGILDDSGRGIFMSRIFADRLIINIAPKRKTEFLILNYRNEKYKGFKPLYINEL</sequence>
<feature type="domain" description="Response regulatory" evidence="3">
    <location>
        <begin position="5"/>
        <end position="118"/>
    </location>
</feature>
<dbReference type="InterPro" id="IPR001789">
    <property type="entry name" value="Sig_transdc_resp-reg_receiver"/>
</dbReference>
<evidence type="ECO:0000256" key="1">
    <source>
        <dbReference type="ARBA" id="ARBA00022553"/>
    </source>
</evidence>
<proteinExistence type="predicted"/>
<dbReference type="InterPro" id="IPR011006">
    <property type="entry name" value="CheY-like_superfamily"/>
</dbReference>
<dbReference type="SUPFAM" id="SSF55874">
    <property type="entry name" value="ATPase domain of HSP90 chaperone/DNA topoisomerase II/histidine kinase"/>
    <property type="match status" value="1"/>
</dbReference>
<dbReference type="PANTHER" id="PTHR44591:SF3">
    <property type="entry name" value="RESPONSE REGULATORY DOMAIN-CONTAINING PROTEIN"/>
    <property type="match status" value="1"/>
</dbReference>
<accession>A0A1F7FGM2</accession>
<dbReference type="PANTHER" id="PTHR44591">
    <property type="entry name" value="STRESS RESPONSE REGULATOR PROTEIN 1"/>
    <property type="match status" value="1"/>
</dbReference>
<dbReference type="InterPro" id="IPR050595">
    <property type="entry name" value="Bact_response_regulator"/>
</dbReference>
<reference evidence="4 5" key="1">
    <citation type="journal article" date="2016" name="Nat. Commun.">
        <title>Thousands of microbial genomes shed light on interconnected biogeochemical processes in an aquifer system.</title>
        <authorList>
            <person name="Anantharaman K."/>
            <person name="Brown C.T."/>
            <person name="Hug L.A."/>
            <person name="Sharon I."/>
            <person name="Castelle C.J."/>
            <person name="Probst A.J."/>
            <person name="Thomas B.C."/>
            <person name="Singh A."/>
            <person name="Wilkins M.J."/>
            <person name="Karaoz U."/>
            <person name="Brodie E.L."/>
            <person name="Williams K.H."/>
            <person name="Hubbard S.S."/>
            <person name="Banfield J.F."/>
        </authorList>
    </citation>
    <scope>NUCLEOTIDE SEQUENCE [LARGE SCALE GENOMIC DNA]</scope>
</reference>
<evidence type="ECO:0000256" key="2">
    <source>
        <dbReference type="PROSITE-ProRule" id="PRU00169"/>
    </source>
</evidence>
<evidence type="ECO:0000313" key="5">
    <source>
        <dbReference type="Proteomes" id="UP000179243"/>
    </source>
</evidence>
<evidence type="ECO:0000259" key="3">
    <source>
        <dbReference type="PROSITE" id="PS50110"/>
    </source>
</evidence>
<dbReference type="Gene3D" id="3.40.50.2300">
    <property type="match status" value="1"/>
</dbReference>
<dbReference type="SUPFAM" id="SSF52172">
    <property type="entry name" value="CheY-like"/>
    <property type="match status" value="1"/>
</dbReference>
<dbReference type="PROSITE" id="PS50110">
    <property type="entry name" value="RESPONSE_REGULATORY"/>
    <property type="match status" value="1"/>
</dbReference>
<dbReference type="SMART" id="SM00448">
    <property type="entry name" value="REC"/>
    <property type="match status" value="1"/>
</dbReference>
<protein>
    <recommendedName>
        <fullName evidence="3">Response regulatory domain-containing protein</fullName>
    </recommendedName>
</protein>
<organism evidence="4 5">
    <name type="scientific">Candidatus Raymondbacteria bacterium RIFOXYD12_FULL_49_13</name>
    <dbReference type="NCBI Taxonomy" id="1817890"/>
    <lineage>
        <taxon>Bacteria</taxon>
        <taxon>Raymondiibacteriota</taxon>
    </lineage>
</organism>
<comment type="caution">
    <text evidence="4">The sequence shown here is derived from an EMBL/GenBank/DDBJ whole genome shotgun (WGS) entry which is preliminary data.</text>
</comment>
<dbReference type="AlphaFoldDB" id="A0A1F7FGM2"/>
<dbReference type="InterPro" id="IPR036890">
    <property type="entry name" value="HATPase_C_sf"/>
</dbReference>
<dbReference type="Proteomes" id="UP000179243">
    <property type="component" value="Unassembled WGS sequence"/>
</dbReference>
<dbReference type="Pfam" id="PF00072">
    <property type="entry name" value="Response_reg"/>
    <property type="match status" value="1"/>
</dbReference>
<name>A0A1F7FGM2_UNCRA</name>
<dbReference type="GO" id="GO:0000160">
    <property type="term" value="P:phosphorelay signal transduction system"/>
    <property type="evidence" value="ECO:0007669"/>
    <property type="project" value="InterPro"/>
</dbReference>
<dbReference type="EMBL" id="MFYX01000046">
    <property type="protein sequence ID" value="OGK05844.1"/>
    <property type="molecule type" value="Genomic_DNA"/>
</dbReference>